<dbReference type="OrthoDB" id="461554at2"/>
<evidence type="ECO:0000313" key="1">
    <source>
        <dbReference type="EMBL" id="EGJ30320.1"/>
    </source>
</evidence>
<dbReference type="Pfam" id="PF14218">
    <property type="entry name" value="COP23"/>
    <property type="match status" value="1"/>
</dbReference>
<accession>F4XYA7</accession>
<gene>
    <name evidence="1" type="ORF">LYNGBM3L_51590</name>
</gene>
<dbReference type="RefSeq" id="WP_008187926.1">
    <property type="nucleotide sequence ID" value="NZ_GL890954.1"/>
</dbReference>
<organism evidence="1 2">
    <name type="scientific">Moorena producens 3L</name>
    <dbReference type="NCBI Taxonomy" id="489825"/>
    <lineage>
        <taxon>Bacteria</taxon>
        <taxon>Bacillati</taxon>
        <taxon>Cyanobacteriota</taxon>
        <taxon>Cyanophyceae</taxon>
        <taxon>Coleofasciculales</taxon>
        <taxon>Coleofasciculaceae</taxon>
        <taxon>Moorena</taxon>
    </lineage>
</organism>
<dbReference type="Proteomes" id="UP000003959">
    <property type="component" value="Unassembled WGS sequence"/>
</dbReference>
<keyword evidence="2" id="KW-1185">Reference proteome</keyword>
<sequence length="220" mass="25076">MNLKFIAKYLGAGLACSSFIITTGQSVTGQNLLARRTAPQMEFRCEYDDDEQKYVTTAFGLITGKKVPPIIIWRTTEFGELTPKQRCEHVTQKLNYQYAQNGYYLKGLGVTHGEVGIEPYKIKIICLAPHGFVCNRKNHLFNVPSSAKNPEDYMEQINVAIRNLGGESESRAIYNTGGETRMWIPLVYIEYYLEKEEDYNNKPSRPERPEPELPVCGEFC</sequence>
<reference evidence="2" key="1">
    <citation type="journal article" date="2011" name="Proc. Natl. Acad. Sci. U.S.A.">
        <title>Genomic insights into the physiology and ecology of the marine filamentous cyanobacterium Lyngbya majuscula.</title>
        <authorList>
            <person name="Jones A.C."/>
            <person name="Monroe E.A."/>
            <person name="Podell S."/>
            <person name="Hess W.R."/>
            <person name="Klages S."/>
            <person name="Esquenazi E."/>
            <person name="Niessen S."/>
            <person name="Hoover H."/>
            <person name="Rothmann M."/>
            <person name="Lasken R.S."/>
            <person name="Yates J.R.III."/>
            <person name="Reinhardt R."/>
            <person name="Kube M."/>
            <person name="Burkart M.D."/>
            <person name="Allen E.E."/>
            <person name="Dorrestein P.C."/>
            <person name="Gerwick W.H."/>
            <person name="Gerwick L."/>
        </authorList>
    </citation>
    <scope>NUCLEOTIDE SEQUENCE [LARGE SCALE GENOMIC DNA]</scope>
    <source>
        <strain evidence="2">3L</strain>
    </source>
</reference>
<proteinExistence type="predicted"/>
<dbReference type="EMBL" id="GL890954">
    <property type="protein sequence ID" value="EGJ30320.1"/>
    <property type="molecule type" value="Genomic_DNA"/>
</dbReference>
<dbReference type="AlphaFoldDB" id="F4XYA7"/>
<name>F4XYA7_9CYAN</name>
<protein>
    <submittedName>
        <fullName evidence="1">Uncharacterized protein</fullName>
    </submittedName>
</protein>
<evidence type="ECO:0000313" key="2">
    <source>
        <dbReference type="Proteomes" id="UP000003959"/>
    </source>
</evidence>
<dbReference type="InterPro" id="IPR025478">
    <property type="entry name" value="COP23"/>
</dbReference>
<dbReference type="HOGENOM" id="CLU_1406528_0_0_3"/>